<reference evidence="3" key="1">
    <citation type="submission" date="2020-05" db="EMBL/GenBank/DDBJ databases">
        <title>Phylogenomic resolution of chytrid fungi.</title>
        <authorList>
            <person name="Stajich J.E."/>
            <person name="Amses K."/>
            <person name="Simmons R."/>
            <person name="Seto K."/>
            <person name="Myers J."/>
            <person name="Bonds A."/>
            <person name="Quandt C.A."/>
            <person name="Barry K."/>
            <person name="Liu P."/>
            <person name="Grigoriev I."/>
            <person name="Longcore J.E."/>
            <person name="James T.Y."/>
        </authorList>
    </citation>
    <scope>NUCLEOTIDE SEQUENCE</scope>
    <source>
        <strain evidence="3">JEL0318</strain>
    </source>
</reference>
<gene>
    <name evidence="3" type="ORF">HK097_004495</name>
</gene>
<dbReference type="Pfam" id="PF00583">
    <property type="entry name" value="Acetyltransf_1"/>
    <property type="match status" value="1"/>
</dbReference>
<proteinExistence type="predicted"/>
<feature type="compositionally biased region" description="Basic and acidic residues" evidence="1">
    <location>
        <begin position="221"/>
        <end position="241"/>
    </location>
</feature>
<evidence type="ECO:0000259" key="2">
    <source>
        <dbReference type="PROSITE" id="PS51186"/>
    </source>
</evidence>
<organism evidence="3 4">
    <name type="scientific">Rhizophlyctis rosea</name>
    <dbReference type="NCBI Taxonomy" id="64517"/>
    <lineage>
        <taxon>Eukaryota</taxon>
        <taxon>Fungi</taxon>
        <taxon>Fungi incertae sedis</taxon>
        <taxon>Chytridiomycota</taxon>
        <taxon>Chytridiomycota incertae sedis</taxon>
        <taxon>Chytridiomycetes</taxon>
        <taxon>Rhizophlyctidales</taxon>
        <taxon>Rhizophlyctidaceae</taxon>
        <taxon>Rhizophlyctis</taxon>
    </lineage>
</organism>
<feature type="compositionally biased region" description="Polar residues" evidence="1">
    <location>
        <begin position="93"/>
        <end position="104"/>
    </location>
</feature>
<name>A0AAD5S1I3_9FUNG</name>
<evidence type="ECO:0000256" key="1">
    <source>
        <dbReference type="SAM" id="MobiDB-lite"/>
    </source>
</evidence>
<keyword evidence="4" id="KW-1185">Reference proteome</keyword>
<dbReference type="InterPro" id="IPR016181">
    <property type="entry name" value="Acyl_CoA_acyltransferase"/>
</dbReference>
<dbReference type="InterPro" id="IPR000182">
    <property type="entry name" value="GNAT_dom"/>
</dbReference>
<evidence type="ECO:0000313" key="4">
    <source>
        <dbReference type="Proteomes" id="UP001212841"/>
    </source>
</evidence>
<sequence>MSYRVKNPFAALTQKRKEAQKKAQYPESDSDVPNEDDCMEAQCRRRSMELKTKQDLIDQVKNDEDRKAFRCSSAYRRVKAEAERKWRRAMDWQTNRKLTPSKEQPTPPSIKFTDIYKTPHRYKMFNPGQLVPTRSKSNLAPSPSGSSTSVQPVSGPPPYTPEGSDDMEGVQYPNQLPPYTPSEGDSQSAGPSTPLARRTSMHSMNSIASMASNLSLSAASRRSEDEPKRTKEDRAKDRHQQAKEMFNITSSRTAEDRALERRTEGLEASRIERTARFWENRGLSTAPVRNEWQCNFGNELRITDAYNRDLDRDWTQTFPKHKQTMLQLSNGKNVRWITIEGVPPKFKSTQFAVWNQASAMVQAAFEEKGVQLNLRWHSEEYYVSEILVDMDTDLPIAAIQYAFMTKFVWLDTLTVDKGARGLGIARVLLQRCIEVAQDRGKDLLLLAIPDVVEMYKKFGFVIETRYPRKEAPDHPLMTLHLKKD</sequence>
<feature type="compositionally biased region" description="Polar residues" evidence="1">
    <location>
        <begin position="132"/>
        <end position="152"/>
    </location>
</feature>
<accession>A0AAD5S1I3</accession>
<dbReference type="GO" id="GO:0016747">
    <property type="term" value="F:acyltransferase activity, transferring groups other than amino-acyl groups"/>
    <property type="evidence" value="ECO:0007669"/>
    <property type="project" value="InterPro"/>
</dbReference>
<dbReference type="CDD" id="cd04301">
    <property type="entry name" value="NAT_SF"/>
    <property type="match status" value="1"/>
</dbReference>
<comment type="caution">
    <text evidence="3">The sequence shown here is derived from an EMBL/GenBank/DDBJ whole genome shotgun (WGS) entry which is preliminary data.</text>
</comment>
<dbReference type="PROSITE" id="PS51186">
    <property type="entry name" value="GNAT"/>
    <property type="match status" value="1"/>
</dbReference>
<protein>
    <recommendedName>
        <fullName evidence="2">N-acetyltransferase domain-containing protein</fullName>
    </recommendedName>
</protein>
<dbReference type="Proteomes" id="UP001212841">
    <property type="component" value="Unassembled WGS sequence"/>
</dbReference>
<dbReference type="Gene3D" id="3.40.630.30">
    <property type="match status" value="1"/>
</dbReference>
<evidence type="ECO:0000313" key="3">
    <source>
        <dbReference type="EMBL" id="KAJ3034496.1"/>
    </source>
</evidence>
<dbReference type="AlphaFoldDB" id="A0AAD5S1I3"/>
<feature type="domain" description="N-acetyltransferase" evidence="2">
    <location>
        <begin position="337"/>
        <end position="482"/>
    </location>
</feature>
<feature type="compositionally biased region" description="Acidic residues" evidence="1">
    <location>
        <begin position="28"/>
        <end position="37"/>
    </location>
</feature>
<dbReference type="SUPFAM" id="SSF55729">
    <property type="entry name" value="Acyl-CoA N-acyltransferases (Nat)"/>
    <property type="match status" value="1"/>
</dbReference>
<feature type="region of interest" description="Disordered" evidence="1">
    <location>
        <begin position="1"/>
        <end position="37"/>
    </location>
</feature>
<feature type="region of interest" description="Disordered" evidence="1">
    <location>
        <begin position="215"/>
        <end position="241"/>
    </location>
</feature>
<dbReference type="EMBL" id="JADGJD010002153">
    <property type="protein sequence ID" value="KAJ3034496.1"/>
    <property type="molecule type" value="Genomic_DNA"/>
</dbReference>
<feature type="region of interest" description="Disordered" evidence="1">
    <location>
        <begin position="93"/>
        <end position="197"/>
    </location>
</feature>